<accession>A0ABW1AR43</accession>
<dbReference type="NCBIfam" id="NF040493">
    <property type="entry name" value="TA_anti_VapB"/>
    <property type="match status" value="1"/>
</dbReference>
<dbReference type="InterPro" id="IPR047976">
    <property type="entry name" value="Anti_VapB2-like"/>
</dbReference>
<reference evidence="5" key="1">
    <citation type="journal article" date="2019" name="Int. J. Syst. Evol. Microbiol.">
        <title>The Global Catalogue of Microorganisms (GCM) 10K type strain sequencing project: providing services to taxonomists for standard genome sequencing and annotation.</title>
        <authorList>
            <consortium name="The Broad Institute Genomics Platform"/>
            <consortium name="The Broad Institute Genome Sequencing Center for Infectious Disease"/>
            <person name="Wu L."/>
            <person name="Ma J."/>
        </authorList>
    </citation>
    <scope>NUCLEOTIDE SEQUENCE [LARGE SCALE GENOMIC DNA]</scope>
    <source>
        <strain evidence="5">SHR3</strain>
    </source>
</reference>
<feature type="region of interest" description="Disordered" evidence="2">
    <location>
        <begin position="66"/>
        <end position="87"/>
    </location>
</feature>
<organism evidence="4 5">
    <name type="scientific">Thauera sinica</name>
    <dbReference type="NCBI Taxonomy" id="2665146"/>
    <lineage>
        <taxon>Bacteria</taxon>
        <taxon>Pseudomonadati</taxon>
        <taxon>Pseudomonadota</taxon>
        <taxon>Betaproteobacteria</taxon>
        <taxon>Rhodocyclales</taxon>
        <taxon>Zoogloeaceae</taxon>
        <taxon>Thauera</taxon>
    </lineage>
</organism>
<dbReference type="Proteomes" id="UP001595974">
    <property type="component" value="Unassembled WGS sequence"/>
</dbReference>
<evidence type="ECO:0000313" key="5">
    <source>
        <dbReference type="Proteomes" id="UP001595974"/>
    </source>
</evidence>
<dbReference type="SUPFAM" id="SSF89447">
    <property type="entry name" value="AbrB/MazE/MraZ-like"/>
    <property type="match status" value="1"/>
</dbReference>
<evidence type="ECO:0000259" key="3">
    <source>
        <dbReference type="PROSITE" id="PS51740"/>
    </source>
</evidence>
<keyword evidence="1" id="KW-0238">DNA-binding</keyword>
<dbReference type="InterPro" id="IPR037914">
    <property type="entry name" value="SpoVT-AbrB_sf"/>
</dbReference>
<protein>
    <submittedName>
        <fullName evidence="4">Antitoxin</fullName>
    </submittedName>
</protein>
<feature type="compositionally biased region" description="Basic and acidic residues" evidence="2">
    <location>
        <begin position="69"/>
        <end position="87"/>
    </location>
</feature>
<evidence type="ECO:0000313" key="4">
    <source>
        <dbReference type="EMBL" id="MFC5769770.1"/>
    </source>
</evidence>
<feature type="domain" description="SpoVT-AbrB" evidence="3">
    <location>
        <begin position="6"/>
        <end position="61"/>
    </location>
</feature>
<proteinExistence type="predicted"/>
<name>A0ABW1AR43_9RHOO</name>
<sequence length="87" mass="10024">MTMQTAKVFTTGRSQAVRLPLEFRFEEKEVYIRRDPVTGDVILSRRPASWDGFFALYQTTEVPADFMSETDRNQGEQTRDPFEGAAE</sequence>
<dbReference type="PROSITE" id="PS51740">
    <property type="entry name" value="SPOVT_ABRB"/>
    <property type="match status" value="1"/>
</dbReference>
<evidence type="ECO:0000256" key="2">
    <source>
        <dbReference type="SAM" id="MobiDB-lite"/>
    </source>
</evidence>
<gene>
    <name evidence="4" type="ORF">ACFPTN_10340</name>
</gene>
<dbReference type="RefSeq" id="WP_096447555.1">
    <property type="nucleotide sequence ID" value="NZ_JBHSOG010000041.1"/>
</dbReference>
<dbReference type="EMBL" id="JBHSOG010000041">
    <property type="protein sequence ID" value="MFC5769770.1"/>
    <property type="molecule type" value="Genomic_DNA"/>
</dbReference>
<keyword evidence="5" id="KW-1185">Reference proteome</keyword>
<dbReference type="Gene3D" id="2.10.260.10">
    <property type="match status" value="1"/>
</dbReference>
<evidence type="ECO:0000256" key="1">
    <source>
        <dbReference type="PROSITE-ProRule" id="PRU01076"/>
    </source>
</evidence>
<dbReference type="InterPro" id="IPR007159">
    <property type="entry name" value="SpoVT-AbrB_dom"/>
</dbReference>
<comment type="caution">
    <text evidence="4">The sequence shown here is derived from an EMBL/GenBank/DDBJ whole genome shotgun (WGS) entry which is preliminary data.</text>
</comment>